<comment type="caution">
    <text evidence="10">The sequence shown here is derived from an EMBL/GenBank/DDBJ whole genome shotgun (WGS) entry which is preliminary data.</text>
</comment>
<dbReference type="Proteomes" id="UP000823612">
    <property type="component" value="Unassembled WGS sequence"/>
</dbReference>
<organism evidence="10 11">
    <name type="scientific">Candidatus Pullibacteroides excrementavium</name>
    <dbReference type="NCBI Taxonomy" id="2840905"/>
    <lineage>
        <taxon>Bacteria</taxon>
        <taxon>Pseudomonadati</taxon>
        <taxon>Bacteroidota</taxon>
        <taxon>Bacteroidia</taxon>
        <taxon>Bacteroidales</taxon>
        <taxon>Candidatus Pullibacteroides</taxon>
    </lineage>
</organism>
<dbReference type="PANTHER" id="PTHR30489:SF0">
    <property type="entry name" value="LIPOPROTEIN-RELEASING SYSTEM TRANSMEMBRANE PROTEIN LOLE"/>
    <property type="match status" value="1"/>
</dbReference>
<dbReference type="InterPro" id="IPR025857">
    <property type="entry name" value="MacB_PCD"/>
</dbReference>
<dbReference type="PANTHER" id="PTHR30489">
    <property type="entry name" value="LIPOPROTEIN-RELEASING SYSTEM TRANSMEMBRANE PROTEIN LOLE"/>
    <property type="match status" value="1"/>
</dbReference>
<gene>
    <name evidence="10" type="ORF">IAB08_03965</name>
</gene>
<keyword evidence="3" id="KW-1003">Cell membrane</keyword>
<evidence type="ECO:0000313" key="10">
    <source>
        <dbReference type="EMBL" id="MBO8432435.1"/>
    </source>
</evidence>
<evidence type="ECO:0000256" key="2">
    <source>
        <dbReference type="ARBA" id="ARBA00005236"/>
    </source>
</evidence>
<evidence type="ECO:0000256" key="6">
    <source>
        <dbReference type="ARBA" id="ARBA00023136"/>
    </source>
</evidence>
<feature type="domain" description="MacB-like periplasmic core" evidence="9">
    <location>
        <begin position="31"/>
        <end position="234"/>
    </location>
</feature>
<sequence length="403" mass="45404">MNVSSLIARRWATSAPLKHTRRILRMGIWSMGLCIAVMVVAICILVGFKQEISKKVFGFGSHVIIQPYWSGADGNTYLVWDSSFQNFVLSNPQVQNAQPYAQKGALIRGKDESHGVFFKGLPAHYDTSFFAEKLTRGRMPRFQDSGQRPSNQVLVSESLANVLEVDTGSRLRAYFVHEGQLRPRALQITGIYATGLESFDETYVLGDIGQIRQINGWKGNEAEGIDIQLKDPEKRFDVAYSLGSQLPYEYSCFPCDLLYPEIFDWLALIDTNVLVLMLIMLIVCLICLISILFILIIERGPHAWILKTMGASDGLIRRIFVKQTLLVLGRGLLWGNAIALALCLLQKYSGLIRLDVHVYYLDRVPVAFPWVPILLTNAAIFISAYLLLQAVSCLLKRKSLRRK</sequence>
<evidence type="ECO:0000256" key="3">
    <source>
        <dbReference type="ARBA" id="ARBA00022475"/>
    </source>
</evidence>
<protein>
    <submittedName>
        <fullName evidence="10">ABC transporter permease</fullName>
    </submittedName>
</protein>
<dbReference type="Pfam" id="PF02687">
    <property type="entry name" value="FtsX"/>
    <property type="match status" value="1"/>
</dbReference>
<evidence type="ECO:0000256" key="1">
    <source>
        <dbReference type="ARBA" id="ARBA00004651"/>
    </source>
</evidence>
<dbReference type="Pfam" id="PF12704">
    <property type="entry name" value="MacB_PCD"/>
    <property type="match status" value="1"/>
</dbReference>
<dbReference type="AlphaFoldDB" id="A0A9D9DT26"/>
<accession>A0A9D9DT26</accession>
<evidence type="ECO:0000256" key="4">
    <source>
        <dbReference type="ARBA" id="ARBA00022692"/>
    </source>
</evidence>
<reference evidence="10" key="2">
    <citation type="journal article" date="2021" name="PeerJ">
        <title>Extensive microbial diversity within the chicken gut microbiome revealed by metagenomics and culture.</title>
        <authorList>
            <person name="Gilroy R."/>
            <person name="Ravi A."/>
            <person name="Getino M."/>
            <person name="Pursley I."/>
            <person name="Horton D.L."/>
            <person name="Alikhan N.F."/>
            <person name="Baker D."/>
            <person name="Gharbi K."/>
            <person name="Hall N."/>
            <person name="Watson M."/>
            <person name="Adriaenssens E.M."/>
            <person name="Foster-Nyarko E."/>
            <person name="Jarju S."/>
            <person name="Secka A."/>
            <person name="Antonio M."/>
            <person name="Oren A."/>
            <person name="Chaudhuri R.R."/>
            <person name="La Ragione R."/>
            <person name="Hildebrand F."/>
            <person name="Pallen M.J."/>
        </authorList>
    </citation>
    <scope>NUCLEOTIDE SEQUENCE</scope>
    <source>
        <strain evidence="10">2889</strain>
    </source>
</reference>
<evidence type="ECO:0000259" key="9">
    <source>
        <dbReference type="Pfam" id="PF12704"/>
    </source>
</evidence>
<keyword evidence="4 7" id="KW-0812">Transmembrane</keyword>
<keyword evidence="6 7" id="KW-0472">Membrane</keyword>
<evidence type="ECO:0000256" key="7">
    <source>
        <dbReference type="SAM" id="Phobius"/>
    </source>
</evidence>
<comment type="similarity">
    <text evidence="2">Belongs to the ABC-4 integral membrane protein family. LolC/E subfamily.</text>
</comment>
<evidence type="ECO:0000256" key="5">
    <source>
        <dbReference type="ARBA" id="ARBA00022989"/>
    </source>
</evidence>
<dbReference type="GO" id="GO:0044874">
    <property type="term" value="P:lipoprotein localization to outer membrane"/>
    <property type="evidence" value="ECO:0007669"/>
    <property type="project" value="TreeGrafter"/>
</dbReference>
<proteinExistence type="inferred from homology"/>
<feature type="transmembrane region" description="Helical" evidence="7">
    <location>
        <begin position="28"/>
        <end position="48"/>
    </location>
</feature>
<feature type="transmembrane region" description="Helical" evidence="7">
    <location>
        <begin position="325"/>
        <end position="348"/>
    </location>
</feature>
<name>A0A9D9DT26_9BACT</name>
<feature type="domain" description="ABC3 transporter permease C-terminal" evidence="8">
    <location>
        <begin position="275"/>
        <end position="388"/>
    </location>
</feature>
<evidence type="ECO:0000259" key="8">
    <source>
        <dbReference type="Pfam" id="PF02687"/>
    </source>
</evidence>
<dbReference type="GO" id="GO:0098797">
    <property type="term" value="C:plasma membrane protein complex"/>
    <property type="evidence" value="ECO:0007669"/>
    <property type="project" value="TreeGrafter"/>
</dbReference>
<feature type="transmembrane region" description="Helical" evidence="7">
    <location>
        <begin position="273"/>
        <end position="297"/>
    </location>
</feature>
<dbReference type="InterPro" id="IPR051447">
    <property type="entry name" value="Lipoprotein-release_system"/>
</dbReference>
<evidence type="ECO:0000313" key="11">
    <source>
        <dbReference type="Proteomes" id="UP000823612"/>
    </source>
</evidence>
<keyword evidence="5 7" id="KW-1133">Transmembrane helix</keyword>
<dbReference type="InterPro" id="IPR003838">
    <property type="entry name" value="ABC3_permease_C"/>
</dbReference>
<dbReference type="EMBL" id="JADIMZ010000059">
    <property type="protein sequence ID" value="MBO8432435.1"/>
    <property type="molecule type" value="Genomic_DNA"/>
</dbReference>
<reference evidence="10" key="1">
    <citation type="submission" date="2020-10" db="EMBL/GenBank/DDBJ databases">
        <authorList>
            <person name="Gilroy R."/>
        </authorList>
    </citation>
    <scope>NUCLEOTIDE SEQUENCE</scope>
    <source>
        <strain evidence="10">2889</strain>
    </source>
</reference>
<feature type="transmembrane region" description="Helical" evidence="7">
    <location>
        <begin position="368"/>
        <end position="395"/>
    </location>
</feature>
<comment type="subcellular location">
    <subcellularLocation>
        <location evidence="1">Cell membrane</location>
        <topology evidence="1">Multi-pass membrane protein</topology>
    </subcellularLocation>
</comment>